<accession>A0A6H0KNB2</accession>
<feature type="domain" description="DUF3874" evidence="3">
    <location>
        <begin position="378"/>
        <end position="448"/>
    </location>
</feature>
<dbReference type="Pfam" id="PF12990">
    <property type="entry name" value="DUF3874"/>
    <property type="match status" value="1"/>
</dbReference>
<dbReference type="InterPro" id="IPR024450">
    <property type="entry name" value="DUF3874"/>
</dbReference>
<keyword evidence="5" id="KW-1185">Reference proteome</keyword>
<feature type="domain" description="Virulence-associated protein E-like" evidence="2">
    <location>
        <begin position="162"/>
        <end position="374"/>
    </location>
</feature>
<gene>
    <name evidence="4" type="ORF">BacF7301_06780</name>
</gene>
<dbReference type="KEGG" id="bfc:BacF7301_06780"/>
<proteinExistence type="predicted"/>
<dbReference type="AlphaFoldDB" id="A0A6H0KNB2"/>
<organism evidence="4 5">
    <name type="scientific">Bacteroides faecium</name>
    <dbReference type="NCBI Taxonomy" id="2715212"/>
    <lineage>
        <taxon>Bacteria</taxon>
        <taxon>Pseudomonadati</taxon>
        <taxon>Bacteroidota</taxon>
        <taxon>Bacteroidia</taxon>
        <taxon>Bacteroidales</taxon>
        <taxon>Bacteroidaceae</taxon>
        <taxon>Bacteroides</taxon>
    </lineage>
</organism>
<dbReference type="RefSeq" id="WP_167961411.1">
    <property type="nucleotide sequence ID" value="NZ_CP050831.1"/>
</dbReference>
<dbReference type="EMBL" id="CP050831">
    <property type="protein sequence ID" value="QIU93867.1"/>
    <property type="molecule type" value="Genomic_DNA"/>
</dbReference>
<feature type="compositionally biased region" description="Basic and acidic residues" evidence="1">
    <location>
        <begin position="56"/>
        <end position="74"/>
    </location>
</feature>
<evidence type="ECO:0000313" key="5">
    <source>
        <dbReference type="Proteomes" id="UP000501780"/>
    </source>
</evidence>
<sequence>MNAMTLVWKQIVKGLKLFQMKENKEDATEKAEKSRTKPTECCGDMHIGSLTDTELSAEKEKKEKEKKEETERKQPVRLTQEVRAFLQKQYDFRYNLLTEETEYRPAGKRGTPFEPVGKRELNTFCMEAHDQGIPCWDKDLSRYIYSTCISGYHPFRLYMEELPGWDGTDRLESLARRVSDHPLWVKSFHTWLLGLTAQWLGMTGIHANSVAPILVSSEQGRQKSTFCKALMPPVLSRYYMDNLKLSAQGKTERLLAEMGLLNMDEFDKYGTQQMPLLKNLMQMANLNICKAYQKNFRNLPRIASFIGTSNRFDLLTDPTGSRRFICIEAEHLINCEDMEHDQIYAQLKEELLSGIRYWFTKEEERELQRHNTAFYHPCPAEEVFHACYRMAGDDEVGSERLSASDIFRRLKMYNPAAMRGSNPATFAQVLLAAGVTRKHTKYGNVYLVKALKAA</sequence>
<evidence type="ECO:0000259" key="3">
    <source>
        <dbReference type="Pfam" id="PF12990"/>
    </source>
</evidence>
<protein>
    <submittedName>
        <fullName evidence="4">DUF3874 domain-containing protein</fullName>
    </submittedName>
</protein>
<dbReference type="Proteomes" id="UP000501780">
    <property type="component" value="Chromosome"/>
</dbReference>
<name>A0A6H0KNB2_9BACE</name>
<dbReference type="PANTHER" id="PTHR34985">
    <property type="entry name" value="SLR0554 PROTEIN"/>
    <property type="match status" value="1"/>
</dbReference>
<evidence type="ECO:0000259" key="2">
    <source>
        <dbReference type="Pfam" id="PF05272"/>
    </source>
</evidence>
<evidence type="ECO:0000256" key="1">
    <source>
        <dbReference type="SAM" id="MobiDB-lite"/>
    </source>
</evidence>
<dbReference type="Pfam" id="PF05272">
    <property type="entry name" value="VapE-like_dom"/>
    <property type="match status" value="1"/>
</dbReference>
<reference evidence="4 5" key="1">
    <citation type="submission" date="2020-03" db="EMBL/GenBank/DDBJ databases">
        <title>Genomic analysis of Bacteroides faecium CBA7301.</title>
        <authorList>
            <person name="Kim J."/>
            <person name="Roh S.W."/>
        </authorList>
    </citation>
    <scope>NUCLEOTIDE SEQUENCE [LARGE SCALE GENOMIC DNA]</scope>
    <source>
        <strain evidence="4 5">CBA7301</strain>
    </source>
</reference>
<feature type="region of interest" description="Disordered" evidence="1">
    <location>
        <begin position="23"/>
        <end position="75"/>
    </location>
</feature>
<dbReference type="PANTHER" id="PTHR34985:SF1">
    <property type="entry name" value="SLR0554 PROTEIN"/>
    <property type="match status" value="1"/>
</dbReference>
<feature type="compositionally biased region" description="Basic and acidic residues" evidence="1">
    <location>
        <begin position="23"/>
        <end position="38"/>
    </location>
</feature>
<evidence type="ECO:0000313" key="4">
    <source>
        <dbReference type="EMBL" id="QIU93867.1"/>
    </source>
</evidence>
<dbReference type="InterPro" id="IPR007936">
    <property type="entry name" value="VapE-like_dom"/>
</dbReference>